<evidence type="ECO:0008006" key="4">
    <source>
        <dbReference type="Google" id="ProtNLM"/>
    </source>
</evidence>
<accession>A0ABQ2J825</accession>
<feature type="region of interest" description="Disordered" evidence="1">
    <location>
        <begin position="108"/>
        <end position="149"/>
    </location>
</feature>
<gene>
    <name evidence="2" type="ORF">GCM10011349_00710</name>
</gene>
<protein>
    <recommendedName>
        <fullName evidence="4">VanZ-like domain-containing protein</fullName>
    </recommendedName>
</protein>
<comment type="caution">
    <text evidence="2">The sequence shown here is derived from an EMBL/GenBank/DDBJ whole genome shotgun (WGS) entry which is preliminary data.</text>
</comment>
<dbReference type="Proteomes" id="UP000605099">
    <property type="component" value="Unassembled WGS sequence"/>
</dbReference>
<feature type="compositionally biased region" description="Gly residues" evidence="1">
    <location>
        <begin position="138"/>
        <end position="149"/>
    </location>
</feature>
<reference evidence="3" key="1">
    <citation type="journal article" date="2019" name="Int. J. Syst. Evol. Microbiol.">
        <title>The Global Catalogue of Microorganisms (GCM) 10K type strain sequencing project: providing services to taxonomists for standard genome sequencing and annotation.</title>
        <authorList>
            <consortium name="The Broad Institute Genomics Platform"/>
            <consortium name="The Broad Institute Genome Sequencing Center for Infectious Disease"/>
            <person name="Wu L."/>
            <person name="Ma J."/>
        </authorList>
    </citation>
    <scope>NUCLEOTIDE SEQUENCE [LARGE SCALE GENOMIC DNA]</scope>
    <source>
        <strain evidence="3">CGMCC 1.6784</strain>
    </source>
</reference>
<evidence type="ECO:0000313" key="3">
    <source>
        <dbReference type="Proteomes" id="UP000605099"/>
    </source>
</evidence>
<keyword evidence="3" id="KW-1185">Reference proteome</keyword>
<evidence type="ECO:0000256" key="1">
    <source>
        <dbReference type="SAM" id="MobiDB-lite"/>
    </source>
</evidence>
<name>A0ABQ2J825_9SPHN</name>
<evidence type="ECO:0000313" key="2">
    <source>
        <dbReference type="EMBL" id="GGN40090.1"/>
    </source>
</evidence>
<sequence>MDIFQHYEQTIEWIVSQCPGPDKFAHMSAGLTLWLLAALSTRRPLSSFFTLFPVVIFELANETMDRMAHGTWNWPDTIRDMAATWFWPFLLCLYLRVLPALSRRGENRRDPNLAPPFENHVDGTGAAVPPVGSANGDDVGGVLAGGKPV</sequence>
<dbReference type="EMBL" id="BMLK01000001">
    <property type="protein sequence ID" value="GGN40090.1"/>
    <property type="molecule type" value="Genomic_DNA"/>
</dbReference>
<proteinExistence type="predicted"/>
<organism evidence="2 3">
    <name type="scientific">Novosphingobium indicum</name>
    <dbReference type="NCBI Taxonomy" id="462949"/>
    <lineage>
        <taxon>Bacteria</taxon>
        <taxon>Pseudomonadati</taxon>
        <taxon>Pseudomonadota</taxon>
        <taxon>Alphaproteobacteria</taxon>
        <taxon>Sphingomonadales</taxon>
        <taxon>Sphingomonadaceae</taxon>
        <taxon>Novosphingobium</taxon>
    </lineage>
</organism>